<dbReference type="EMBL" id="JAGVRK010000001">
    <property type="protein sequence ID" value="MBS2967847.1"/>
    <property type="molecule type" value="Genomic_DNA"/>
</dbReference>
<evidence type="ECO:0008006" key="3">
    <source>
        <dbReference type="Google" id="ProtNLM"/>
    </source>
</evidence>
<evidence type="ECO:0000313" key="2">
    <source>
        <dbReference type="Proteomes" id="UP000682403"/>
    </source>
</evidence>
<gene>
    <name evidence="1" type="ORF">J9317_03540</name>
</gene>
<organism evidence="1 2">
    <name type="scientific">Metabacillus flavus</name>
    <dbReference type="NCBI Taxonomy" id="2823519"/>
    <lineage>
        <taxon>Bacteria</taxon>
        <taxon>Bacillati</taxon>
        <taxon>Bacillota</taxon>
        <taxon>Bacilli</taxon>
        <taxon>Bacillales</taxon>
        <taxon>Bacillaceae</taxon>
        <taxon>Metabacillus</taxon>
    </lineage>
</organism>
<protein>
    <recommendedName>
        <fullName evidence="3">Cohesin domain-containing protein</fullName>
    </recommendedName>
</protein>
<name>A0ABS5LAU5_9BACI</name>
<keyword evidence="2" id="KW-1185">Reference proteome</keyword>
<accession>A0ABS5LAU5</accession>
<reference evidence="1 2" key="1">
    <citation type="submission" date="2021-04" db="EMBL/GenBank/DDBJ databases">
        <title>Metabacillus sp. strain KIGAM252 whole genome sequence.</title>
        <authorList>
            <person name="Seo M.-J."/>
            <person name="Cho E.-S."/>
            <person name="Hwang C.Y."/>
            <person name="Yoon D.J."/>
        </authorList>
    </citation>
    <scope>NUCLEOTIDE SEQUENCE [LARGE SCALE GENOMIC DNA]</scope>
    <source>
        <strain evidence="1 2">KIGAM252</strain>
    </source>
</reference>
<dbReference type="RefSeq" id="WP_211556509.1">
    <property type="nucleotide sequence ID" value="NZ_JAGVRK010000001.1"/>
</dbReference>
<dbReference type="Proteomes" id="UP000682403">
    <property type="component" value="Unassembled WGS sequence"/>
</dbReference>
<evidence type="ECO:0000313" key="1">
    <source>
        <dbReference type="EMBL" id="MBS2967847.1"/>
    </source>
</evidence>
<comment type="caution">
    <text evidence="1">The sequence shown here is derived from an EMBL/GenBank/DDBJ whole genome shotgun (WGS) entry which is preliminary data.</text>
</comment>
<sequence>MGVRCSCGVLVDASKDNVNVKFESIMGNEKGTITYTADVCFETLETSTLSLKFVNTDGPPDTSFTFDVNPSLSGTEITSVTCKQEGNNCVITVTGIGQKEGFEGSALLSFTAVFRDGVGTDNVQSFDIPGFFAQTGAEPVPDGSITNQGCAE</sequence>
<proteinExistence type="predicted"/>